<dbReference type="EMBL" id="JNVL01000009">
    <property type="protein sequence ID" value="KER06459.1"/>
    <property type="molecule type" value="Genomic_DNA"/>
</dbReference>
<sequence length="61" mass="6352">MNKGIIIAIIVGIVIAGAAIGYSIGDEDTEPQQINDDVEPTTQGRNITIELTDGITLSEGP</sequence>
<gene>
    <name evidence="1" type="ORF">AAA799E16_00840</name>
</gene>
<dbReference type="Proteomes" id="UP000028027">
    <property type="component" value="Unassembled WGS sequence"/>
</dbReference>
<dbReference type="AlphaFoldDB" id="A0A081S6A6"/>
<evidence type="ECO:0000313" key="1">
    <source>
        <dbReference type="EMBL" id="KER06459.1"/>
    </source>
</evidence>
<comment type="caution">
    <text evidence="1">The sequence shown here is derived from an EMBL/GenBank/DDBJ whole genome shotgun (WGS) entry which is preliminary data.</text>
</comment>
<name>A0A081S6A6_9ARCH</name>
<reference evidence="1 2" key="1">
    <citation type="submission" date="2014-06" db="EMBL/GenBank/DDBJ databases">
        <authorList>
            <person name="Ngugi D.K."/>
            <person name="Blom J."/>
            <person name="Alam I."/>
            <person name="Rashid M."/>
            <person name="Ba Alawi W."/>
            <person name="Zhang G."/>
            <person name="Hikmawan T."/>
            <person name="Guan Y."/>
            <person name="Antunes A."/>
            <person name="Siam R."/>
            <person name="Eldorry H."/>
            <person name="Bajic V."/>
            <person name="Stingl U."/>
        </authorList>
    </citation>
    <scope>NUCLEOTIDE SEQUENCE [LARGE SCALE GENOMIC DNA]</scope>
    <source>
        <strain evidence="1">SCGC AAA799-E16</strain>
    </source>
</reference>
<accession>A0A081S6A6</accession>
<evidence type="ECO:0000313" key="2">
    <source>
        <dbReference type="Proteomes" id="UP000028027"/>
    </source>
</evidence>
<protein>
    <submittedName>
        <fullName evidence="1">Uncharacterized protein</fullName>
    </submittedName>
</protein>
<keyword evidence="2" id="KW-1185">Reference proteome</keyword>
<organism evidence="1 2">
    <name type="scientific">Marine Group I thaumarchaeote SCGC AAA799-E16</name>
    <dbReference type="NCBI Taxonomy" id="1502292"/>
    <lineage>
        <taxon>Archaea</taxon>
        <taxon>Nitrososphaerota</taxon>
        <taxon>Marine Group I</taxon>
    </lineage>
</organism>
<proteinExistence type="predicted"/>